<keyword evidence="1" id="KW-0614">Plasmid</keyword>
<name>A0A160LKM7_BACTI</name>
<dbReference type="RefSeq" id="WP_000088889.1">
    <property type="nucleotide sequence ID" value="NZ_CP013278.1"/>
</dbReference>
<dbReference type="EMBL" id="CP013278">
    <property type="protein sequence ID" value="AND28478.1"/>
    <property type="molecule type" value="Genomic_DNA"/>
</dbReference>
<dbReference type="PATRIC" id="fig|1430.6.peg.2170"/>
<dbReference type="AlphaFoldDB" id="A0A160LKM7"/>
<geneLocation type="plasmid" evidence="1">
    <name>pAM65-52-3-235K</name>
</geneLocation>
<proteinExistence type="predicted"/>
<gene>
    <name evidence="1" type="ORF">ATN07_32640</name>
</gene>
<organism evidence="1">
    <name type="scientific">Bacillus thuringiensis subsp. israelensis</name>
    <dbReference type="NCBI Taxonomy" id="1430"/>
    <lineage>
        <taxon>Bacteria</taxon>
        <taxon>Bacillati</taxon>
        <taxon>Bacillota</taxon>
        <taxon>Bacilli</taxon>
        <taxon>Bacillales</taxon>
        <taxon>Bacillaceae</taxon>
        <taxon>Bacillus</taxon>
        <taxon>Bacillus cereus group</taxon>
    </lineage>
</organism>
<accession>A0A160LKM7</accession>
<reference evidence="1" key="1">
    <citation type="journal article" date="2017" name="Res. Microbiol.">
        <title>Comparative genomics of extrachromosomal elements in Bacillus thuringiensis subsp. israelensis.</title>
        <authorList>
            <person name="Bolotin A."/>
            <person name="Gillis A."/>
            <person name="Sanchis V."/>
            <person name="Nielsen-LeRoux C."/>
            <person name="Mahillon J."/>
            <person name="Lereclus D."/>
            <person name="Sorokin A."/>
        </authorList>
    </citation>
    <scope>NUCLEOTIDE SEQUENCE</scope>
    <source>
        <strain evidence="1">AM65-52</strain>
        <plasmid evidence="1">pAM65-52-3-235K</plasmid>
    </source>
</reference>
<sequence length="85" mass="9526">MSRLSLRVVGSIMGNCLIITDNETEKNVEVMALQLKGILGSEQSTGELPHAGWTKEGEKITIYHDDERDKHEVTFTLQELGELIK</sequence>
<protein>
    <submittedName>
        <fullName evidence="1">Uncharacterized protein</fullName>
    </submittedName>
</protein>
<evidence type="ECO:0000313" key="1">
    <source>
        <dbReference type="EMBL" id="AND28478.1"/>
    </source>
</evidence>